<sequence>MSEFFAYLVTGPAGKQYVGITCRSIKSRWRAHLYAVKSGKNVGSKLHAAIRKYGADAFQIEQIGVYATWADACVDEQKLIEKYDSYANGYNATKGGEGTHGYYPTAHTLALRSDALKGIPRSEEWKRKIGDGNRGRKFPPVTDEARSKMSAFQKGRVKSELHRDKIRAGVMRNWEIRRARALQSLEA</sequence>
<comment type="cofactor">
    <cofactor evidence="1">
        <name>Mg(2+)</name>
        <dbReference type="ChEBI" id="CHEBI:18420"/>
    </cofactor>
</comment>
<dbReference type="SMART" id="SM00465">
    <property type="entry name" value="GIYc"/>
    <property type="match status" value="1"/>
</dbReference>
<gene>
    <name evidence="6" type="ORF">UFOVP1204_23</name>
    <name evidence="4" type="ORF">UFOVP473_4</name>
    <name evidence="5" type="ORF">UFOVP983_4</name>
</gene>
<keyword evidence="2" id="KW-0460">Magnesium</keyword>
<proteinExistence type="predicted"/>
<dbReference type="EMBL" id="LR796459">
    <property type="protein sequence ID" value="CAB4145425.1"/>
    <property type="molecule type" value="Genomic_DNA"/>
</dbReference>
<evidence type="ECO:0000313" key="6">
    <source>
        <dbReference type="EMBL" id="CAB4189755.1"/>
    </source>
</evidence>
<dbReference type="InterPro" id="IPR035901">
    <property type="entry name" value="GIY-YIG_endonuc_sf"/>
</dbReference>
<dbReference type="Pfam" id="PF01541">
    <property type="entry name" value="GIY-YIG"/>
    <property type="match status" value="1"/>
</dbReference>
<dbReference type="EMBL" id="LR797150">
    <property type="protein sequence ID" value="CAB4189755.1"/>
    <property type="molecule type" value="Genomic_DNA"/>
</dbReference>
<feature type="domain" description="GIY-YIG" evidence="3">
    <location>
        <begin position="2"/>
        <end position="92"/>
    </location>
</feature>
<evidence type="ECO:0000259" key="3">
    <source>
        <dbReference type="PROSITE" id="PS50164"/>
    </source>
</evidence>
<dbReference type="Gene3D" id="3.40.1440.10">
    <property type="entry name" value="GIY-YIG endonuclease"/>
    <property type="match status" value="1"/>
</dbReference>
<keyword evidence="5" id="KW-0540">Nuclease</keyword>
<dbReference type="PROSITE" id="PS50164">
    <property type="entry name" value="GIY_YIG"/>
    <property type="match status" value="1"/>
</dbReference>
<evidence type="ECO:0000256" key="1">
    <source>
        <dbReference type="ARBA" id="ARBA00001946"/>
    </source>
</evidence>
<dbReference type="GO" id="GO:0004519">
    <property type="term" value="F:endonuclease activity"/>
    <property type="evidence" value="ECO:0007669"/>
    <property type="project" value="UniProtKB-KW"/>
</dbReference>
<evidence type="ECO:0000313" key="5">
    <source>
        <dbReference type="EMBL" id="CAB4176143.1"/>
    </source>
</evidence>
<name>A0A6J5PWD1_9CAUD</name>
<reference evidence="5" key="1">
    <citation type="submission" date="2020-05" db="EMBL/GenBank/DDBJ databases">
        <authorList>
            <person name="Chiriac C."/>
            <person name="Salcher M."/>
            <person name="Ghai R."/>
            <person name="Kavagutti S V."/>
        </authorList>
    </citation>
    <scope>NUCLEOTIDE SEQUENCE</scope>
</reference>
<keyword evidence="5" id="KW-0378">Hydrolase</keyword>
<protein>
    <submittedName>
        <fullName evidence="5">GrpIintron_endo, group I intron endonuclease</fullName>
    </submittedName>
</protein>
<evidence type="ECO:0000313" key="4">
    <source>
        <dbReference type="EMBL" id="CAB4145425.1"/>
    </source>
</evidence>
<dbReference type="EMBL" id="LR796939">
    <property type="protein sequence ID" value="CAB4176143.1"/>
    <property type="molecule type" value="Genomic_DNA"/>
</dbReference>
<dbReference type="InterPro" id="IPR000305">
    <property type="entry name" value="GIY-YIG_endonuc"/>
</dbReference>
<dbReference type="SUPFAM" id="SSF82771">
    <property type="entry name" value="GIY-YIG endonuclease"/>
    <property type="match status" value="1"/>
</dbReference>
<organism evidence="5">
    <name type="scientific">uncultured Caudovirales phage</name>
    <dbReference type="NCBI Taxonomy" id="2100421"/>
    <lineage>
        <taxon>Viruses</taxon>
        <taxon>Duplodnaviria</taxon>
        <taxon>Heunggongvirae</taxon>
        <taxon>Uroviricota</taxon>
        <taxon>Caudoviricetes</taxon>
        <taxon>Peduoviridae</taxon>
        <taxon>Maltschvirus</taxon>
        <taxon>Maltschvirus maltsch</taxon>
    </lineage>
</organism>
<dbReference type="CDD" id="cd10443">
    <property type="entry name" value="GIY-YIG_HE_Tlr8p_PBC-V_like"/>
    <property type="match status" value="1"/>
</dbReference>
<keyword evidence="5" id="KW-0255">Endonuclease</keyword>
<evidence type="ECO:0000256" key="2">
    <source>
        <dbReference type="ARBA" id="ARBA00022842"/>
    </source>
</evidence>
<accession>A0A6J5PWD1</accession>